<accession>A0A382PWI2</accession>
<sequence>MGQHSINKNTVIDGITLALSKPDTTKPEWIGQAEVLRQVLACWMVISDKDLP</sequence>
<evidence type="ECO:0000313" key="1">
    <source>
        <dbReference type="EMBL" id="SVC76422.1"/>
    </source>
</evidence>
<proteinExistence type="predicted"/>
<name>A0A382PWI2_9ZZZZ</name>
<gene>
    <name evidence="1" type="ORF">METZ01_LOCUS329276</name>
</gene>
<reference evidence="1" key="1">
    <citation type="submission" date="2018-05" db="EMBL/GenBank/DDBJ databases">
        <authorList>
            <person name="Lanie J.A."/>
            <person name="Ng W.-L."/>
            <person name="Kazmierczak K.M."/>
            <person name="Andrzejewski T.M."/>
            <person name="Davidsen T.M."/>
            <person name="Wayne K.J."/>
            <person name="Tettelin H."/>
            <person name="Glass J.I."/>
            <person name="Rusch D."/>
            <person name="Podicherti R."/>
            <person name="Tsui H.-C.T."/>
            <person name="Winkler M.E."/>
        </authorList>
    </citation>
    <scope>NUCLEOTIDE SEQUENCE</scope>
</reference>
<protein>
    <submittedName>
        <fullName evidence="1">Uncharacterized protein</fullName>
    </submittedName>
</protein>
<dbReference type="AlphaFoldDB" id="A0A382PWI2"/>
<organism evidence="1">
    <name type="scientific">marine metagenome</name>
    <dbReference type="NCBI Taxonomy" id="408172"/>
    <lineage>
        <taxon>unclassified sequences</taxon>
        <taxon>metagenomes</taxon>
        <taxon>ecological metagenomes</taxon>
    </lineage>
</organism>
<feature type="non-terminal residue" evidence="1">
    <location>
        <position position="52"/>
    </location>
</feature>
<dbReference type="EMBL" id="UINC01109533">
    <property type="protein sequence ID" value="SVC76422.1"/>
    <property type="molecule type" value="Genomic_DNA"/>
</dbReference>